<organism evidence="2 3">
    <name type="scientific">Paraglomus occultum</name>
    <dbReference type="NCBI Taxonomy" id="144539"/>
    <lineage>
        <taxon>Eukaryota</taxon>
        <taxon>Fungi</taxon>
        <taxon>Fungi incertae sedis</taxon>
        <taxon>Mucoromycota</taxon>
        <taxon>Glomeromycotina</taxon>
        <taxon>Glomeromycetes</taxon>
        <taxon>Paraglomerales</taxon>
        <taxon>Paraglomeraceae</taxon>
        <taxon>Paraglomus</taxon>
    </lineage>
</organism>
<dbReference type="EMBL" id="CAJVPJ010005982">
    <property type="protein sequence ID" value="CAG8665292.1"/>
    <property type="molecule type" value="Genomic_DNA"/>
</dbReference>
<dbReference type="CDD" id="cd22999">
    <property type="entry name" value="SAP_SLX4"/>
    <property type="match status" value="1"/>
</dbReference>
<protein>
    <submittedName>
        <fullName evidence="2">7009_t:CDS:1</fullName>
    </submittedName>
</protein>
<evidence type="ECO:0000313" key="3">
    <source>
        <dbReference type="Proteomes" id="UP000789572"/>
    </source>
</evidence>
<accession>A0A9N9E5D7</accession>
<sequence>MDAAHMQSELDRANKKLDRLEALRLGTEERYDQEKDTLEKQETYWLEERKKWGDALLALRAQINSDITTQTQANGQSCFHRVYPGTFGALFENLTDRCFSLAFHSVDTLETKAATISKTKVNELPKSSTADDQQVKQMPDYKAMTKTELTKMLSKYGVKPGKREDMINMLTNIWYSLA</sequence>
<feature type="coiled-coil region" evidence="1">
    <location>
        <begin position="3"/>
        <end position="37"/>
    </location>
</feature>
<name>A0A9N9E5D7_9GLOM</name>
<feature type="non-terminal residue" evidence="2">
    <location>
        <position position="178"/>
    </location>
</feature>
<keyword evidence="3" id="KW-1185">Reference proteome</keyword>
<dbReference type="AlphaFoldDB" id="A0A9N9E5D7"/>
<comment type="caution">
    <text evidence="2">The sequence shown here is derived from an EMBL/GenBank/DDBJ whole genome shotgun (WGS) entry which is preliminary data.</text>
</comment>
<evidence type="ECO:0000256" key="1">
    <source>
        <dbReference type="SAM" id="Coils"/>
    </source>
</evidence>
<keyword evidence="1" id="KW-0175">Coiled coil</keyword>
<gene>
    <name evidence="2" type="ORF">POCULU_LOCUS10669</name>
</gene>
<proteinExistence type="predicted"/>
<reference evidence="2" key="1">
    <citation type="submission" date="2021-06" db="EMBL/GenBank/DDBJ databases">
        <authorList>
            <person name="Kallberg Y."/>
            <person name="Tangrot J."/>
            <person name="Rosling A."/>
        </authorList>
    </citation>
    <scope>NUCLEOTIDE SEQUENCE</scope>
    <source>
        <strain evidence="2">IA702</strain>
    </source>
</reference>
<dbReference type="OrthoDB" id="10328082at2759"/>
<dbReference type="Proteomes" id="UP000789572">
    <property type="component" value="Unassembled WGS sequence"/>
</dbReference>
<evidence type="ECO:0000313" key="2">
    <source>
        <dbReference type="EMBL" id="CAG8665292.1"/>
    </source>
</evidence>